<keyword evidence="2" id="KW-0472">Membrane</keyword>
<protein>
    <recommendedName>
        <fullName evidence="5">DUF2933 domain-containing protein</fullName>
    </recommendedName>
</protein>
<accession>A0A399IQ72</accession>
<feature type="compositionally biased region" description="Basic and acidic residues" evidence="1">
    <location>
        <begin position="82"/>
        <end position="94"/>
    </location>
</feature>
<feature type="transmembrane region" description="Helical" evidence="2">
    <location>
        <begin position="47"/>
        <end position="68"/>
    </location>
</feature>
<evidence type="ECO:0000313" key="3">
    <source>
        <dbReference type="EMBL" id="RII35218.1"/>
    </source>
</evidence>
<dbReference type="EMBL" id="QXDJ01000002">
    <property type="protein sequence ID" value="RII35218.1"/>
    <property type="molecule type" value="Genomic_DNA"/>
</dbReference>
<dbReference type="AlphaFoldDB" id="A0A399IQ72"/>
<feature type="transmembrane region" description="Helical" evidence="2">
    <location>
        <begin position="21"/>
        <end position="41"/>
    </location>
</feature>
<dbReference type="Proteomes" id="UP000265930">
    <property type="component" value="Unassembled WGS sequence"/>
</dbReference>
<evidence type="ECO:0008006" key="5">
    <source>
        <dbReference type="Google" id="ProtNLM"/>
    </source>
</evidence>
<dbReference type="RefSeq" id="WP_119366309.1">
    <property type="nucleotide sequence ID" value="NZ_QXDJ01000002.1"/>
</dbReference>
<reference evidence="3 4" key="1">
    <citation type="submission" date="2018-08" db="EMBL/GenBank/DDBJ databases">
        <title>Genome of Clostridium chromiireducens C1, DSM12136.</title>
        <authorList>
            <person name="Xing M."/>
            <person name="Wei Y."/>
            <person name="Ang E.L."/>
            <person name="Zhao H."/>
            <person name="Zhang Y."/>
        </authorList>
    </citation>
    <scope>NUCLEOTIDE SEQUENCE [LARGE SCALE GENOMIC DNA]</scope>
    <source>
        <strain evidence="3 4">C1</strain>
    </source>
</reference>
<evidence type="ECO:0000256" key="2">
    <source>
        <dbReference type="SAM" id="Phobius"/>
    </source>
</evidence>
<feature type="region of interest" description="Disordered" evidence="1">
    <location>
        <begin position="75"/>
        <end position="94"/>
    </location>
</feature>
<sequence length="94" mass="10413">MNCHGNNKNSENKKHNPIKHMLMMVLCCGLPFIVVSILPFINLQGGLKTAIAGIAPFICPIMMVLMMGMMFKGSKNRSCCSGKKEVNENQNKIE</sequence>
<gene>
    <name evidence="3" type="ORF">D2A34_08400</name>
</gene>
<proteinExistence type="predicted"/>
<evidence type="ECO:0000313" key="4">
    <source>
        <dbReference type="Proteomes" id="UP000265930"/>
    </source>
</evidence>
<organism evidence="3 4">
    <name type="scientific">Clostridium chromiireducens</name>
    <dbReference type="NCBI Taxonomy" id="225345"/>
    <lineage>
        <taxon>Bacteria</taxon>
        <taxon>Bacillati</taxon>
        <taxon>Bacillota</taxon>
        <taxon>Clostridia</taxon>
        <taxon>Eubacteriales</taxon>
        <taxon>Clostridiaceae</taxon>
        <taxon>Clostridium</taxon>
    </lineage>
</organism>
<keyword evidence="2" id="KW-0812">Transmembrane</keyword>
<comment type="caution">
    <text evidence="3">The sequence shown here is derived from an EMBL/GenBank/DDBJ whole genome shotgun (WGS) entry which is preliminary data.</text>
</comment>
<keyword evidence="2" id="KW-1133">Transmembrane helix</keyword>
<evidence type="ECO:0000256" key="1">
    <source>
        <dbReference type="SAM" id="MobiDB-lite"/>
    </source>
</evidence>
<name>A0A399IQ72_9CLOT</name>